<feature type="transmembrane region" description="Helical" evidence="7">
    <location>
        <begin position="251"/>
        <end position="279"/>
    </location>
</feature>
<gene>
    <name evidence="8" type="ORF">ILEXP_LOCUS3804</name>
</gene>
<comment type="caution">
    <text evidence="8">The sequence shown here is derived from an EMBL/GenBank/DDBJ whole genome shotgun (WGS) entry which is preliminary data.</text>
</comment>
<dbReference type="InterPro" id="IPR019395">
    <property type="entry name" value="Transmembrane_161A/B"/>
</dbReference>
<keyword evidence="5 7" id="KW-0472">Membrane</keyword>
<sequence length="444" mass="49778">MTSSIFSSASNLILHASLSLSLTLILRFLKIPTLLLHGLNTYIHPDDVNPTSNSQQGVRAAIRRPGMLDSELKPRKKSKEKFEFDESKAQIFRLKLNDSHLQSRLYCNEFSRTFYVIIVAASCLLLQNFLPVSKDSGVLANGSIVPILLGSAGVGKISILIARVSLERSASRRSEKELSFILGVLGFLLGLTIVFQIAPYWLLDFGFGSLDGLGKFSVAVFMGCIAGFLYMPASRNARAFWLGTDQIRCNLSIISCGWIARMLLYANYLFTVFTSLLWINPFADILVNKNIDGRKGSQFNGTVIDAEKLVGNMGLSRSDLDKFRLWCLLVSGILQIVTLRPNVQMFLNEAMLCWYQRLHASKFPDLDYSRAKVFLHNHYLCLVVLQFFAPPALVLLFLGLSQIADNFGLVKEVALFVAWWVVLVWAMFTSTILALYRRGILYLS</sequence>
<name>A0ABC8R1I5_9AQUA</name>
<keyword evidence="4 7" id="KW-1133">Transmembrane helix</keyword>
<evidence type="ECO:0000256" key="4">
    <source>
        <dbReference type="ARBA" id="ARBA00022989"/>
    </source>
</evidence>
<evidence type="ECO:0000313" key="9">
    <source>
        <dbReference type="Proteomes" id="UP001642360"/>
    </source>
</evidence>
<dbReference type="EMBL" id="CAUOFW020000781">
    <property type="protein sequence ID" value="CAK9136794.1"/>
    <property type="molecule type" value="Genomic_DNA"/>
</dbReference>
<comment type="subcellular location">
    <subcellularLocation>
        <location evidence="1">Membrane</location>
        <topology evidence="1">Multi-pass membrane protein</topology>
    </subcellularLocation>
</comment>
<feature type="transmembrane region" description="Helical" evidence="7">
    <location>
        <begin position="144"/>
        <end position="166"/>
    </location>
</feature>
<dbReference type="GO" id="GO:0016020">
    <property type="term" value="C:membrane"/>
    <property type="evidence" value="ECO:0007669"/>
    <property type="project" value="UniProtKB-SubCell"/>
</dbReference>
<keyword evidence="9" id="KW-1185">Reference proteome</keyword>
<evidence type="ECO:0000256" key="5">
    <source>
        <dbReference type="ARBA" id="ARBA00023136"/>
    </source>
</evidence>
<feature type="transmembrane region" description="Helical" evidence="7">
    <location>
        <begin position="178"/>
        <end position="201"/>
    </location>
</feature>
<feature type="transmembrane region" description="Helical" evidence="7">
    <location>
        <begin position="413"/>
        <end position="436"/>
    </location>
</feature>
<feature type="transmembrane region" description="Helical" evidence="7">
    <location>
        <begin position="213"/>
        <end position="231"/>
    </location>
</feature>
<comment type="similarity">
    <text evidence="2">Belongs to the TMEM161 family.</text>
</comment>
<feature type="transmembrane region" description="Helical" evidence="7">
    <location>
        <begin position="379"/>
        <end position="401"/>
    </location>
</feature>
<evidence type="ECO:0000256" key="7">
    <source>
        <dbReference type="SAM" id="Phobius"/>
    </source>
</evidence>
<evidence type="ECO:0000256" key="3">
    <source>
        <dbReference type="ARBA" id="ARBA00022692"/>
    </source>
</evidence>
<proteinExistence type="inferred from homology"/>
<organism evidence="8 9">
    <name type="scientific">Ilex paraguariensis</name>
    <name type="common">yerba mate</name>
    <dbReference type="NCBI Taxonomy" id="185542"/>
    <lineage>
        <taxon>Eukaryota</taxon>
        <taxon>Viridiplantae</taxon>
        <taxon>Streptophyta</taxon>
        <taxon>Embryophyta</taxon>
        <taxon>Tracheophyta</taxon>
        <taxon>Spermatophyta</taxon>
        <taxon>Magnoliopsida</taxon>
        <taxon>eudicotyledons</taxon>
        <taxon>Gunneridae</taxon>
        <taxon>Pentapetalae</taxon>
        <taxon>asterids</taxon>
        <taxon>campanulids</taxon>
        <taxon>Aquifoliales</taxon>
        <taxon>Aquifoliaceae</taxon>
        <taxon>Ilex</taxon>
    </lineage>
</organism>
<reference evidence="8 9" key="1">
    <citation type="submission" date="2024-02" db="EMBL/GenBank/DDBJ databases">
        <authorList>
            <person name="Vignale AGUSTIN F."/>
            <person name="Sosa J E."/>
            <person name="Modenutti C."/>
        </authorList>
    </citation>
    <scope>NUCLEOTIDE SEQUENCE [LARGE SCALE GENOMIC DNA]</scope>
</reference>
<evidence type="ECO:0008006" key="10">
    <source>
        <dbReference type="Google" id="ProtNLM"/>
    </source>
</evidence>
<evidence type="ECO:0000256" key="2">
    <source>
        <dbReference type="ARBA" id="ARBA00009706"/>
    </source>
</evidence>
<dbReference type="AlphaFoldDB" id="A0ABC8R1I5"/>
<dbReference type="PANTHER" id="PTHR13624">
    <property type="entry name" value="RE42071P"/>
    <property type="match status" value="1"/>
</dbReference>
<protein>
    <recommendedName>
        <fullName evidence="10">Transmembrane protein</fullName>
    </recommendedName>
</protein>
<accession>A0ABC8R1I5</accession>
<evidence type="ECO:0000256" key="1">
    <source>
        <dbReference type="ARBA" id="ARBA00004141"/>
    </source>
</evidence>
<feature type="transmembrane region" description="Helical" evidence="7">
    <location>
        <begin position="113"/>
        <end position="132"/>
    </location>
</feature>
<evidence type="ECO:0000256" key="6">
    <source>
        <dbReference type="ARBA" id="ARBA00023180"/>
    </source>
</evidence>
<evidence type="ECO:0000313" key="8">
    <source>
        <dbReference type="EMBL" id="CAK9136794.1"/>
    </source>
</evidence>
<keyword evidence="3 7" id="KW-0812">Transmembrane</keyword>
<keyword evidence="6" id="KW-0325">Glycoprotein</keyword>
<dbReference type="Proteomes" id="UP001642360">
    <property type="component" value="Unassembled WGS sequence"/>
</dbReference>
<dbReference type="PANTHER" id="PTHR13624:SF6">
    <property type="entry name" value="EMEI"/>
    <property type="match status" value="1"/>
</dbReference>
<dbReference type="Pfam" id="PF10268">
    <property type="entry name" value="Tmemb_161AB"/>
    <property type="match status" value="1"/>
</dbReference>